<comment type="function">
    <text evidence="1">In NER, TFIIH acts by opening DNA around the lesion to allow the excision of the damaged oligonucleotide and its replacement by a new DNA fragment. In transcription, TFIIH has an essential role in transcription initiation. When the pre-initiation complex (PIC) has been established, TFIIH is required for promoter opening and promoter escape.</text>
</comment>
<dbReference type="SMART" id="SM01395">
    <property type="entry name" value="Tbf5"/>
    <property type="match status" value="1"/>
</dbReference>
<dbReference type="GO" id="GO:0006289">
    <property type="term" value="P:nucleotide-excision repair"/>
    <property type="evidence" value="ECO:0007669"/>
    <property type="project" value="InterPro"/>
</dbReference>
<dbReference type="GeneID" id="113146708"/>
<gene>
    <name evidence="3" type="primary">LOC113146708</name>
</gene>
<keyword evidence="1" id="KW-0539">Nucleus</keyword>
<organism evidence="2 3">
    <name type="scientific">Cyclospora cayetanensis</name>
    <dbReference type="NCBI Taxonomy" id="88456"/>
    <lineage>
        <taxon>Eukaryota</taxon>
        <taxon>Sar</taxon>
        <taxon>Alveolata</taxon>
        <taxon>Apicomplexa</taxon>
        <taxon>Conoidasida</taxon>
        <taxon>Coccidia</taxon>
        <taxon>Eucoccidiorida</taxon>
        <taxon>Eimeriorina</taxon>
        <taxon>Eimeriidae</taxon>
        <taxon>Cyclospora</taxon>
    </lineage>
</organism>
<comment type="subunit">
    <text evidence="1">Component of the 7-subunit TFIIH core complex.</text>
</comment>
<evidence type="ECO:0000313" key="2">
    <source>
        <dbReference type="Proteomes" id="UP000515125"/>
    </source>
</evidence>
<dbReference type="Gene3D" id="3.30.70.1220">
    <property type="entry name" value="TFB5-like"/>
    <property type="match status" value="1"/>
</dbReference>
<dbReference type="AlphaFoldDB" id="A0A6P6RT54"/>
<accession>A0A6P6RT54</accession>
<comment type="similarity">
    <text evidence="1">Belongs to the TFB5 family.</text>
</comment>
<keyword evidence="1" id="KW-0805">Transcription regulation</keyword>
<keyword evidence="1" id="KW-0234">DNA repair</keyword>
<sequence>MVVAIKGVVVQCDPPTMEILLQLNETRGFVIEVLSGEFVLCSENVCEFLEEEVTRRLELAERPLVDMVKEKQRQGTTEEVAES</sequence>
<dbReference type="SUPFAM" id="SSF142897">
    <property type="entry name" value="TFB5-like"/>
    <property type="match status" value="1"/>
</dbReference>
<name>A0A6P6RT54_9EIME</name>
<evidence type="ECO:0000256" key="1">
    <source>
        <dbReference type="RuleBase" id="RU368032"/>
    </source>
</evidence>
<dbReference type="GO" id="GO:0006367">
    <property type="term" value="P:transcription initiation at RNA polymerase II promoter"/>
    <property type="evidence" value="ECO:0007669"/>
    <property type="project" value="UniProtKB-UniRule"/>
</dbReference>
<reference evidence="3" key="1">
    <citation type="submission" date="2025-08" db="UniProtKB">
        <authorList>
            <consortium name="RefSeq"/>
        </authorList>
    </citation>
    <scope>IDENTIFICATION</scope>
</reference>
<evidence type="ECO:0000313" key="3">
    <source>
        <dbReference type="RefSeq" id="XP_026190667.1"/>
    </source>
</evidence>
<dbReference type="Pfam" id="PF06331">
    <property type="entry name" value="Tfb5"/>
    <property type="match status" value="1"/>
</dbReference>
<dbReference type="GO" id="GO:0000439">
    <property type="term" value="C:transcription factor TFIIH core complex"/>
    <property type="evidence" value="ECO:0007669"/>
    <property type="project" value="UniProtKB-UniRule"/>
</dbReference>
<comment type="subcellular location">
    <subcellularLocation>
        <location evidence="1">Nucleus</location>
    </subcellularLocation>
</comment>
<keyword evidence="1" id="KW-0227">DNA damage</keyword>
<dbReference type="OrthoDB" id="354at2759"/>
<keyword evidence="1" id="KW-0804">Transcription</keyword>
<dbReference type="RefSeq" id="XP_026190667.1">
    <property type="nucleotide sequence ID" value="XM_026334882.1"/>
</dbReference>
<dbReference type="Proteomes" id="UP000515125">
    <property type="component" value="Unplaced"/>
</dbReference>
<proteinExistence type="inferred from homology"/>
<dbReference type="InterPro" id="IPR035935">
    <property type="entry name" value="TFB5-like_sf"/>
</dbReference>
<dbReference type="InterPro" id="IPR009400">
    <property type="entry name" value="TFIIH_TTDA/Tfb5"/>
</dbReference>
<keyword evidence="2" id="KW-1185">Reference proteome</keyword>
<protein>
    <recommendedName>
        <fullName evidence="1">General transcription and DNA repair factor IIH subunit TFB5</fullName>
    </recommendedName>
</protein>